<dbReference type="GO" id="GO:0005840">
    <property type="term" value="C:ribosome"/>
    <property type="evidence" value="ECO:0007669"/>
    <property type="project" value="UniProtKB-KW"/>
</dbReference>
<dbReference type="Proteomes" id="UP000228996">
    <property type="component" value="Unassembled WGS sequence"/>
</dbReference>
<proteinExistence type="inferred from homology"/>
<dbReference type="Gene3D" id="2.40.50.100">
    <property type="match status" value="1"/>
</dbReference>
<sequence>MSKTKAGGKVSQKTNRVGRRLGLKISGGQKVKNGMILVRQKGTKYHPGEGVGMGRDYTIFALKEGSVVFKKNKSDVFVNVI</sequence>
<dbReference type="PRINTS" id="PR00063">
    <property type="entry name" value="RIBOSOMALL27"/>
</dbReference>
<dbReference type="GO" id="GO:1990904">
    <property type="term" value="C:ribonucleoprotein complex"/>
    <property type="evidence" value="ECO:0007669"/>
    <property type="project" value="UniProtKB-KW"/>
</dbReference>
<feature type="region of interest" description="Disordered" evidence="6">
    <location>
        <begin position="1"/>
        <end position="23"/>
    </location>
</feature>
<keyword evidence="2 7" id="KW-0689">Ribosomal protein</keyword>
<dbReference type="AlphaFoldDB" id="A0A2M6XBX4"/>
<dbReference type="InterPro" id="IPR001684">
    <property type="entry name" value="Ribosomal_bL27"/>
</dbReference>
<comment type="caution">
    <text evidence="7">The sequence shown here is derived from an EMBL/GenBank/DDBJ whole genome shotgun (WGS) entry which is preliminary data.</text>
</comment>
<evidence type="ECO:0000256" key="2">
    <source>
        <dbReference type="ARBA" id="ARBA00022980"/>
    </source>
</evidence>
<name>A0A2M6XBX4_9BACT</name>
<evidence type="ECO:0000313" key="7">
    <source>
        <dbReference type="EMBL" id="PIU03145.1"/>
    </source>
</evidence>
<gene>
    <name evidence="7" type="ORF">COT44_04600</name>
</gene>
<dbReference type="SUPFAM" id="SSF110324">
    <property type="entry name" value="Ribosomal L27 protein-like"/>
    <property type="match status" value="1"/>
</dbReference>
<evidence type="ECO:0000256" key="1">
    <source>
        <dbReference type="ARBA" id="ARBA00010797"/>
    </source>
</evidence>
<comment type="similarity">
    <text evidence="1">Belongs to the bacterial ribosomal protein bL27 family.</text>
</comment>
<dbReference type="PANTHER" id="PTHR15893">
    <property type="entry name" value="RIBOSOMAL PROTEIN L27"/>
    <property type="match status" value="1"/>
</dbReference>
<keyword evidence="3" id="KW-0687">Ribonucleoprotein</keyword>
<organism evidence="7 8">
    <name type="scientific">Candidatus Shapirobacteria bacterium CG08_land_8_20_14_0_20_39_18</name>
    <dbReference type="NCBI Taxonomy" id="1974883"/>
    <lineage>
        <taxon>Bacteria</taxon>
        <taxon>Candidatus Shapironibacteriota</taxon>
    </lineage>
</organism>
<dbReference type="GO" id="GO:0003735">
    <property type="term" value="F:structural constituent of ribosome"/>
    <property type="evidence" value="ECO:0007669"/>
    <property type="project" value="InterPro"/>
</dbReference>
<dbReference type="Pfam" id="PF01016">
    <property type="entry name" value="Ribosomal_L27"/>
    <property type="match status" value="1"/>
</dbReference>
<reference evidence="8" key="1">
    <citation type="submission" date="2017-09" db="EMBL/GenBank/DDBJ databases">
        <title>Depth-based differentiation of microbial function through sediment-hosted aquifers and enrichment of novel symbionts in the deep terrestrial subsurface.</title>
        <authorList>
            <person name="Probst A.J."/>
            <person name="Ladd B."/>
            <person name="Jarett J.K."/>
            <person name="Geller-Mcgrath D.E."/>
            <person name="Sieber C.M.K."/>
            <person name="Emerson J.B."/>
            <person name="Anantharaman K."/>
            <person name="Thomas B.C."/>
            <person name="Malmstrom R."/>
            <person name="Stieglmeier M."/>
            <person name="Klingl A."/>
            <person name="Woyke T."/>
            <person name="Ryan C.M."/>
            <person name="Banfield J.F."/>
        </authorList>
    </citation>
    <scope>NUCLEOTIDE SEQUENCE [LARGE SCALE GENOMIC DNA]</scope>
</reference>
<evidence type="ECO:0000256" key="4">
    <source>
        <dbReference type="ARBA" id="ARBA00035175"/>
    </source>
</evidence>
<protein>
    <recommendedName>
        <fullName evidence="4">Large ribosomal subunit protein bL27</fullName>
    </recommendedName>
    <alternativeName>
        <fullName evidence="5">50S ribosomal protein L27</fullName>
    </alternativeName>
</protein>
<dbReference type="EMBL" id="PEYO01000022">
    <property type="protein sequence ID" value="PIU03145.1"/>
    <property type="molecule type" value="Genomic_DNA"/>
</dbReference>
<dbReference type="GO" id="GO:0006412">
    <property type="term" value="P:translation"/>
    <property type="evidence" value="ECO:0007669"/>
    <property type="project" value="InterPro"/>
</dbReference>
<accession>A0A2M6XBX4</accession>
<evidence type="ECO:0000256" key="5">
    <source>
        <dbReference type="ARBA" id="ARBA00035477"/>
    </source>
</evidence>
<evidence type="ECO:0000256" key="3">
    <source>
        <dbReference type="ARBA" id="ARBA00023274"/>
    </source>
</evidence>
<evidence type="ECO:0000313" key="8">
    <source>
        <dbReference type="Proteomes" id="UP000228996"/>
    </source>
</evidence>
<dbReference type="PANTHER" id="PTHR15893:SF0">
    <property type="entry name" value="LARGE RIBOSOMAL SUBUNIT PROTEIN BL27M"/>
    <property type="match status" value="1"/>
</dbReference>
<evidence type="ECO:0000256" key="6">
    <source>
        <dbReference type="SAM" id="MobiDB-lite"/>
    </source>
</evidence>